<protein>
    <submittedName>
        <fullName evidence="2">TSA: Wollemia nobilis Ref_Wollemi_Transcript_18845_800 transcribed RNA sequence</fullName>
    </submittedName>
</protein>
<dbReference type="GO" id="GO:0003887">
    <property type="term" value="F:DNA-directed DNA polymerase activity"/>
    <property type="evidence" value="ECO:0007669"/>
    <property type="project" value="TreeGrafter"/>
</dbReference>
<accession>A0A0C9QN96</accession>
<dbReference type="Pfam" id="PF04081">
    <property type="entry name" value="DNA_pol_delta_4"/>
    <property type="match status" value="1"/>
</dbReference>
<dbReference type="InterPro" id="IPR007218">
    <property type="entry name" value="DNA_pol_delta_4"/>
</dbReference>
<dbReference type="EMBL" id="GCHU01018722">
    <property type="protein sequence ID" value="JAG86155.1"/>
    <property type="molecule type" value="Transcribed_RNA"/>
</dbReference>
<reference evidence="2" key="1">
    <citation type="submission" date="2015-02" db="EMBL/GenBank/DDBJ databases">
        <title>A transcriptome of Wollemia nobilis - a relic of Gondwana.</title>
        <authorList>
            <person name="Chia J.Y."/>
            <person name="Leong Y.S."/>
            <person name="Abdul Karim S."/>
            <person name="Wan Azmi N."/>
            <person name="Hercus R."/>
            <person name="Croft L."/>
        </authorList>
    </citation>
    <scope>NUCLEOTIDE SEQUENCE</scope>
    <source>
        <strain evidence="2">MaeBrown</strain>
        <tissue evidence="2">Leaf</tissue>
    </source>
</reference>
<sequence>MAPRKKTGMKEFYGQKKKNNTDKTKKSQVRTPGTKRQVDTIPTTYNEARASTGTLGSSAVQPPTLVAYGRKDYQGGTEEVEEVLRQFDMNMTYGPCLGVPRLERWERANKLGLNPPKQVKDILENADAIPDCLWEGRV</sequence>
<dbReference type="AlphaFoldDB" id="A0A0C9QN96"/>
<dbReference type="PANTHER" id="PTHR14303">
    <property type="entry name" value="DNA POLYMERASE DELTA SUBUNIT 4"/>
    <property type="match status" value="1"/>
</dbReference>
<dbReference type="PANTHER" id="PTHR14303:SF0">
    <property type="entry name" value="DNA POLYMERASE DELTA SUBUNIT 4"/>
    <property type="match status" value="1"/>
</dbReference>
<name>A0A0C9QN96_9CONI</name>
<organism evidence="2">
    <name type="scientific">Wollemia nobilis</name>
    <dbReference type="NCBI Taxonomy" id="56998"/>
    <lineage>
        <taxon>Eukaryota</taxon>
        <taxon>Viridiplantae</taxon>
        <taxon>Streptophyta</taxon>
        <taxon>Embryophyta</taxon>
        <taxon>Tracheophyta</taxon>
        <taxon>Spermatophyta</taxon>
        <taxon>Pinopsida</taxon>
        <taxon>Pinidae</taxon>
        <taxon>Conifers II</taxon>
        <taxon>Araucariales</taxon>
        <taxon>Araucariaceae</taxon>
        <taxon>Wollemia</taxon>
    </lineage>
</organism>
<dbReference type="GO" id="GO:0006261">
    <property type="term" value="P:DNA-templated DNA replication"/>
    <property type="evidence" value="ECO:0007669"/>
    <property type="project" value="TreeGrafter"/>
</dbReference>
<dbReference type="GO" id="GO:0000731">
    <property type="term" value="P:DNA synthesis involved in DNA repair"/>
    <property type="evidence" value="ECO:0007669"/>
    <property type="project" value="InterPro"/>
</dbReference>
<dbReference type="GO" id="GO:0043625">
    <property type="term" value="C:delta DNA polymerase complex"/>
    <property type="evidence" value="ECO:0007669"/>
    <property type="project" value="TreeGrafter"/>
</dbReference>
<evidence type="ECO:0000256" key="1">
    <source>
        <dbReference type="SAM" id="MobiDB-lite"/>
    </source>
</evidence>
<feature type="region of interest" description="Disordered" evidence="1">
    <location>
        <begin position="1"/>
        <end position="44"/>
    </location>
</feature>
<proteinExistence type="predicted"/>
<evidence type="ECO:0000313" key="2">
    <source>
        <dbReference type="EMBL" id="JAG86155.1"/>
    </source>
</evidence>